<evidence type="ECO:0000256" key="5">
    <source>
        <dbReference type="SAM" id="Phobius"/>
    </source>
</evidence>
<keyword evidence="6" id="KW-0813">Transport</keyword>
<feature type="transmembrane region" description="Helical" evidence="5">
    <location>
        <begin position="366"/>
        <end position="384"/>
    </location>
</feature>
<name>A0A6F9DF82_9ASCI</name>
<organism evidence="6">
    <name type="scientific">Phallusia mammillata</name>
    <dbReference type="NCBI Taxonomy" id="59560"/>
    <lineage>
        <taxon>Eukaryota</taxon>
        <taxon>Metazoa</taxon>
        <taxon>Chordata</taxon>
        <taxon>Tunicata</taxon>
        <taxon>Ascidiacea</taxon>
        <taxon>Phlebobranchia</taxon>
        <taxon>Ascidiidae</taxon>
        <taxon>Phallusia</taxon>
    </lineage>
</organism>
<feature type="transmembrane region" description="Helical" evidence="5">
    <location>
        <begin position="307"/>
        <end position="325"/>
    </location>
</feature>
<evidence type="ECO:0000256" key="2">
    <source>
        <dbReference type="ARBA" id="ARBA00022989"/>
    </source>
</evidence>
<gene>
    <name evidence="6" type="primary">Kiaa1919</name>
</gene>
<sequence>MSGNFERKSAQQKKMQYAKTICLCLGFLALGVAIALPGPTLPTLAYNMNYTIMGISFVLPARAVGYLFGSILSGMVLNKLNQQLMIFSSLFVSSIGLVLVPWVKAVLLGVVMSSIGVSMGFLDTGGNVMCLRIWGEKKSEPFMQMLHFSFALGATAAPLIAQPFILDLSNSSLANNVSTTSETQISNVYWAYTIAAALACLVSLSFLVLSCTKAAKMVSNQQNTIKKEGKAFRWTMLGLLFIFFMVYVGMEVAFGLYIFTFATAGATNFSKDQGTALNSVFWGFFAFGRFISIFVSKILSPNGLLRIDLLGTILSTALLLCYPLYSTSAIFLLWVGVALYGLSIASTFPTGISWAEQYITINGRAASTLVVGAALGEMICPLVVGKFVEENPMTLMYFTTGCTGICTVTYMLLQWLASSKGKRNKRIEIEERETTGSTGTEEAIELLNDIDQTNKSTA</sequence>
<feature type="transmembrane region" description="Helical" evidence="5">
    <location>
        <begin position="331"/>
        <end position="354"/>
    </location>
</feature>
<dbReference type="Gene3D" id="1.20.1250.20">
    <property type="entry name" value="MFS general substrate transporter like domains"/>
    <property type="match status" value="2"/>
</dbReference>
<dbReference type="SUPFAM" id="SSF103473">
    <property type="entry name" value="MFS general substrate transporter"/>
    <property type="match status" value="1"/>
</dbReference>
<evidence type="ECO:0000256" key="1">
    <source>
        <dbReference type="ARBA" id="ARBA00022692"/>
    </source>
</evidence>
<feature type="transmembrane region" description="Helical" evidence="5">
    <location>
        <begin position="279"/>
        <end position="300"/>
    </location>
</feature>
<feature type="transmembrane region" description="Helical" evidence="5">
    <location>
        <begin position="231"/>
        <end position="259"/>
    </location>
</feature>
<feature type="transmembrane region" description="Helical" evidence="5">
    <location>
        <begin position="51"/>
        <end position="72"/>
    </location>
</feature>
<evidence type="ECO:0000313" key="6">
    <source>
        <dbReference type="EMBL" id="CAB3258868.1"/>
    </source>
</evidence>
<feature type="transmembrane region" description="Helical" evidence="5">
    <location>
        <begin position="189"/>
        <end position="210"/>
    </location>
</feature>
<keyword evidence="1 5" id="KW-0812">Transmembrane</keyword>
<keyword evidence="3 5" id="KW-0472">Membrane</keyword>
<dbReference type="EMBL" id="LR786200">
    <property type="protein sequence ID" value="CAB3258868.1"/>
    <property type="molecule type" value="mRNA"/>
</dbReference>
<protein>
    <submittedName>
        <fullName evidence="6">Sodium-dependent glucose transporter 1-like</fullName>
    </submittedName>
</protein>
<dbReference type="InterPro" id="IPR011701">
    <property type="entry name" value="MFS"/>
</dbReference>
<proteinExistence type="evidence at transcript level"/>
<dbReference type="PANTHER" id="PTHR23121">
    <property type="entry name" value="SODIUM-DEPENDENT GLUCOSE TRANSPORTER 1"/>
    <property type="match status" value="1"/>
</dbReference>
<evidence type="ECO:0000256" key="4">
    <source>
        <dbReference type="SAM" id="MobiDB-lite"/>
    </source>
</evidence>
<feature type="transmembrane region" description="Helical" evidence="5">
    <location>
        <begin position="109"/>
        <end position="134"/>
    </location>
</feature>
<dbReference type="InterPro" id="IPR036259">
    <property type="entry name" value="MFS_trans_sf"/>
</dbReference>
<accession>A0A6F9DF82</accession>
<keyword evidence="6" id="KW-0762">Sugar transport</keyword>
<feature type="transmembrane region" description="Helical" evidence="5">
    <location>
        <begin position="84"/>
        <end position="103"/>
    </location>
</feature>
<reference evidence="6" key="1">
    <citation type="submission" date="2020-04" db="EMBL/GenBank/DDBJ databases">
        <authorList>
            <person name="Neveu A P."/>
        </authorList>
    </citation>
    <scope>NUCLEOTIDE SEQUENCE</scope>
    <source>
        <tissue evidence="6">Whole embryo</tissue>
    </source>
</reference>
<feature type="region of interest" description="Disordered" evidence="4">
    <location>
        <begin position="430"/>
        <end position="458"/>
    </location>
</feature>
<dbReference type="GO" id="GO:0022857">
    <property type="term" value="F:transmembrane transporter activity"/>
    <property type="evidence" value="ECO:0007669"/>
    <property type="project" value="InterPro"/>
</dbReference>
<dbReference type="Pfam" id="PF07690">
    <property type="entry name" value="MFS_1"/>
    <property type="match status" value="1"/>
</dbReference>
<dbReference type="AlphaFoldDB" id="A0A6F9DF82"/>
<evidence type="ECO:0000256" key="3">
    <source>
        <dbReference type="ARBA" id="ARBA00023136"/>
    </source>
</evidence>
<dbReference type="FunFam" id="1.20.1250.20:FF:000508">
    <property type="entry name" value="Sodium-dependent glucose transporter 1"/>
    <property type="match status" value="1"/>
</dbReference>
<feature type="transmembrane region" description="Helical" evidence="5">
    <location>
        <begin position="396"/>
        <end position="417"/>
    </location>
</feature>
<feature type="transmembrane region" description="Helical" evidence="5">
    <location>
        <begin position="146"/>
        <end position="166"/>
    </location>
</feature>
<dbReference type="PANTHER" id="PTHR23121:SF9">
    <property type="entry name" value="SODIUM-DEPENDENT GLUCOSE TRANSPORTER 1"/>
    <property type="match status" value="1"/>
</dbReference>
<keyword evidence="2 5" id="KW-1133">Transmembrane helix</keyword>